<evidence type="ECO:0000313" key="2">
    <source>
        <dbReference type="Proteomes" id="UP000005297"/>
    </source>
</evidence>
<evidence type="ECO:0000313" key="1">
    <source>
        <dbReference type="EMBL" id="EAU56054.1"/>
    </source>
</evidence>
<dbReference type="EMBL" id="AATS01000001">
    <property type="protein sequence ID" value="EAU56054.1"/>
    <property type="molecule type" value="Genomic_DNA"/>
</dbReference>
<sequence length="71" mass="7501">MKELQILVRGGLVQAALSGAPEDFKDIKVVIVDYDVSDTSATELTPVGDGDSVAYANVYEEKVGQSNITIG</sequence>
<dbReference type="RefSeq" id="WP_009851199.1">
    <property type="nucleotide sequence ID" value="NZ_DS022295.1"/>
</dbReference>
<organism evidence="1 2">
    <name type="scientific">Mariprofundus ferrooxydans PV-1</name>
    <dbReference type="NCBI Taxonomy" id="314345"/>
    <lineage>
        <taxon>Bacteria</taxon>
        <taxon>Pseudomonadati</taxon>
        <taxon>Pseudomonadota</taxon>
        <taxon>Candidatius Mariprofundia</taxon>
        <taxon>Mariprofundales</taxon>
        <taxon>Mariprofundaceae</taxon>
        <taxon>Mariprofundus</taxon>
    </lineage>
</organism>
<dbReference type="InParanoid" id="Q0F387"/>
<dbReference type="Proteomes" id="UP000005297">
    <property type="component" value="Unassembled WGS sequence"/>
</dbReference>
<name>Q0F387_9PROT</name>
<protein>
    <submittedName>
        <fullName evidence="1">Uncharacterized protein</fullName>
    </submittedName>
</protein>
<dbReference type="AlphaFoldDB" id="Q0F387"/>
<dbReference type="HOGENOM" id="CLU_2735265_0_0_0"/>
<keyword evidence="2" id="KW-1185">Reference proteome</keyword>
<comment type="caution">
    <text evidence="1">The sequence shown here is derived from an EMBL/GenBank/DDBJ whole genome shotgun (WGS) entry which is preliminary data.</text>
</comment>
<gene>
    <name evidence="1" type="ORF">SPV1_04518</name>
</gene>
<reference evidence="1 2" key="1">
    <citation type="submission" date="2006-09" db="EMBL/GenBank/DDBJ databases">
        <authorList>
            <person name="Emerson D."/>
            <person name="Ferriera S."/>
            <person name="Johnson J."/>
            <person name="Kravitz S."/>
            <person name="Halpern A."/>
            <person name="Remington K."/>
            <person name="Beeson K."/>
            <person name="Tran B."/>
            <person name="Rogers Y.-H."/>
            <person name="Friedman R."/>
            <person name="Venter J.C."/>
        </authorList>
    </citation>
    <scope>NUCLEOTIDE SEQUENCE [LARGE SCALE GENOMIC DNA]</scope>
    <source>
        <strain evidence="1 2">PV-1</strain>
    </source>
</reference>
<proteinExistence type="predicted"/>
<accession>Q0F387</accession>